<dbReference type="Proteomes" id="UP001166021">
    <property type="component" value="Unassembled WGS sequence"/>
</dbReference>
<dbReference type="InterPro" id="IPR018060">
    <property type="entry name" value="HTH_AraC"/>
</dbReference>
<dbReference type="InterPro" id="IPR014710">
    <property type="entry name" value="RmlC-like_jellyroll"/>
</dbReference>
<dbReference type="PANTHER" id="PTHR43280">
    <property type="entry name" value="ARAC-FAMILY TRANSCRIPTIONAL REGULATOR"/>
    <property type="match status" value="1"/>
</dbReference>
<protein>
    <submittedName>
        <fullName evidence="5">Helix-turn-helix transcriptional regulator</fullName>
    </submittedName>
</protein>
<dbReference type="InterPro" id="IPR011051">
    <property type="entry name" value="RmlC_Cupin_sf"/>
</dbReference>
<reference evidence="5" key="1">
    <citation type="submission" date="2020-05" db="EMBL/GenBank/DDBJ databases">
        <title>The draft genome sequence of Maribacter sp. ANRC-HE7.</title>
        <authorList>
            <person name="Mu L."/>
        </authorList>
    </citation>
    <scope>NUCLEOTIDE SEQUENCE</scope>
    <source>
        <strain evidence="5">ANRC-HE7</strain>
    </source>
</reference>
<evidence type="ECO:0000259" key="4">
    <source>
        <dbReference type="PROSITE" id="PS01124"/>
    </source>
</evidence>
<evidence type="ECO:0000256" key="3">
    <source>
        <dbReference type="ARBA" id="ARBA00023163"/>
    </source>
</evidence>
<dbReference type="InterPro" id="IPR003313">
    <property type="entry name" value="AraC-bd"/>
</dbReference>
<dbReference type="Pfam" id="PF02311">
    <property type="entry name" value="AraC_binding"/>
    <property type="match status" value="1"/>
</dbReference>
<gene>
    <name evidence="5" type="ORF">HPE56_00200</name>
</gene>
<feature type="domain" description="HTH araC/xylS-type" evidence="4">
    <location>
        <begin position="179"/>
        <end position="277"/>
    </location>
</feature>
<dbReference type="Pfam" id="PF12833">
    <property type="entry name" value="HTH_18"/>
    <property type="match status" value="1"/>
</dbReference>
<dbReference type="InterPro" id="IPR018062">
    <property type="entry name" value="HTH_AraC-typ_CS"/>
</dbReference>
<keyword evidence="1" id="KW-0805">Transcription regulation</keyword>
<dbReference type="Gene3D" id="2.60.120.10">
    <property type="entry name" value="Jelly Rolls"/>
    <property type="match status" value="1"/>
</dbReference>
<dbReference type="PANTHER" id="PTHR43280:SF27">
    <property type="entry name" value="TRANSCRIPTIONAL REGULATOR MTLR"/>
    <property type="match status" value="1"/>
</dbReference>
<keyword evidence="2" id="KW-0238">DNA-binding</keyword>
<evidence type="ECO:0000313" key="6">
    <source>
        <dbReference type="Proteomes" id="UP001166021"/>
    </source>
</evidence>
<dbReference type="SUPFAM" id="SSF46689">
    <property type="entry name" value="Homeodomain-like"/>
    <property type="match status" value="2"/>
</dbReference>
<dbReference type="PROSITE" id="PS01124">
    <property type="entry name" value="HTH_ARAC_FAMILY_2"/>
    <property type="match status" value="1"/>
</dbReference>
<keyword evidence="6" id="KW-1185">Reference proteome</keyword>
<keyword evidence="3" id="KW-0804">Transcription</keyword>
<dbReference type="EMBL" id="JABTCF010000001">
    <property type="protein sequence ID" value="MBD0776199.1"/>
    <property type="molecule type" value="Genomic_DNA"/>
</dbReference>
<organism evidence="5 6">
    <name type="scientific">Maribacter aquimaris</name>
    <dbReference type="NCBI Taxonomy" id="2737171"/>
    <lineage>
        <taxon>Bacteria</taxon>
        <taxon>Pseudomonadati</taxon>
        <taxon>Bacteroidota</taxon>
        <taxon>Flavobacteriia</taxon>
        <taxon>Flavobacteriales</taxon>
        <taxon>Flavobacteriaceae</taxon>
        <taxon>Maribacter</taxon>
    </lineage>
</organism>
<dbReference type="SUPFAM" id="SSF51182">
    <property type="entry name" value="RmlC-like cupins"/>
    <property type="match status" value="1"/>
</dbReference>
<sequence>MKVYPFKIPKPLNQNLIVQVDESKMFYGQLHQHEEIQLSWIVKGKGKLITGDSIHHFSNNDFFVIGPNCPHLFQSELMDENAKMISLFFTRDSFGKDFFDLADIQEVQPFFNCAKNGFRLVSDRKEVHKLIEQMPRQGKLTRFISLLQLMKILCTARKEMLTGFVYPKHIGDRDGQRLQSIFDYVVNNFQQEIRLGIISELAFMTPNAFCRFFKKQTNKTFFQFLIELRLEHACHLLATSNLSIAEIAEQSGFNSISNFNRQFKAQKGMAPTQYADNPSLKKKKGQQ</sequence>
<accession>A0ABR7UV09</accession>
<dbReference type="RefSeq" id="WP_188241765.1">
    <property type="nucleotide sequence ID" value="NZ_JABTCF010000001.1"/>
</dbReference>
<evidence type="ECO:0000313" key="5">
    <source>
        <dbReference type="EMBL" id="MBD0776199.1"/>
    </source>
</evidence>
<name>A0ABR7UV09_9FLAO</name>
<dbReference type="PRINTS" id="PR00032">
    <property type="entry name" value="HTHARAC"/>
</dbReference>
<dbReference type="SMART" id="SM00342">
    <property type="entry name" value="HTH_ARAC"/>
    <property type="match status" value="1"/>
</dbReference>
<dbReference type="InterPro" id="IPR009057">
    <property type="entry name" value="Homeodomain-like_sf"/>
</dbReference>
<dbReference type="Gene3D" id="1.10.10.60">
    <property type="entry name" value="Homeodomain-like"/>
    <property type="match status" value="2"/>
</dbReference>
<comment type="caution">
    <text evidence="5">The sequence shown here is derived from an EMBL/GenBank/DDBJ whole genome shotgun (WGS) entry which is preliminary data.</text>
</comment>
<dbReference type="PROSITE" id="PS00041">
    <property type="entry name" value="HTH_ARAC_FAMILY_1"/>
    <property type="match status" value="1"/>
</dbReference>
<evidence type="ECO:0000256" key="1">
    <source>
        <dbReference type="ARBA" id="ARBA00023015"/>
    </source>
</evidence>
<proteinExistence type="predicted"/>
<dbReference type="InterPro" id="IPR020449">
    <property type="entry name" value="Tscrpt_reg_AraC-type_HTH"/>
</dbReference>
<evidence type="ECO:0000256" key="2">
    <source>
        <dbReference type="ARBA" id="ARBA00023125"/>
    </source>
</evidence>